<reference evidence="1" key="1">
    <citation type="submission" date="2023-04" db="EMBL/GenBank/DDBJ databases">
        <title>Draft Genome sequencing of Naganishia species isolated from polar environments using Oxford Nanopore Technology.</title>
        <authorList>
            <person name="Leo P."/>
            <person name="Venkateswaran K."/>
        </authorList>
    </citation>
    <scope>NUCLEOTIDE SEQUENCE</scope>
    <source>
        <strain evidence="1">MNA-CCFEE 5261</strain>
    </source>
</reference>
<organism evidence="1 2">
    <name type="scientific">Naganishia cerealis</name>
    <dbReference type="NCBI Taxonomy" id="610337"/>
    <lineage>
        <taxon>Eukaryota</taxon>
        <taxon>Fungi</taxon>
        <taxon>Dikarya</taxon>
        <taxon>Basidiomycota</taxon>
        <taxon>Agaricomycotina</taxon>
        <taxon>Tremellomycetes</taxon>
        <taxon>Filobasidiales</taxon>
        <taxon>Filobasidiaceae</taxon>
        <taxon>Naganishia</taxon>
    </lineage>
</organism>
<proteinExistence type="predicted"/>
<evidence type="ECO:0000313" key="1">
    <source>
        <dbReference type="EMBL" id="KAJ9109675.1"/>
    </source>
</evidence>
<dbReference type="Proteomes" id="UP001241377">
    <property type="component" value="Unassembled WGS sequence"/>
</dbReference>
<evidence type="ECO:0000313" key="2">
    <source>
        <dbReference type="Proteomes" id="UP001241377"/>
    </source>
</evidence>
<name>A0ACC2WD36_9TREE</name>
<protein>
    <submittedName>
        <fullName evidence="1">Uncharacterized protein</fullName>
    </submittedName>
</protein>
<keyword evidence="2" id="KW-1185">Reference proteome</keyword>
<sequence>MFESLVANLLNRFLGAYIENFDPKQLNIGIWGGDVKLRNLRLKRDSLDKFKLPVDVKFGHVGELTLQIPWSNLKGKPVKVIIDDVYVLASPKILEDFDLEEEKNREQQLKREKLNNWEALEQATVQNQNLTNDLENNESFTESLVTKIIDNLQVTIKNIHVRYEDDSILTENPYALGFTLSELSAVSTDLSWTPSFITITQALTHKLLVLKSFSCYMSTDSDLIDGEAQEMLERFKSILNITSDVTAKDNQYLLRPISGQGKLTINKRGATEENPQFKTEFFFDEFGVVLDHNQYQNLLWTASKFHYYMKTQRFRKLRPKVTVKEDPLEWFRFAAQTILNEIHDKHYKWTWEHFAKRRDQRKAYIRLWKLHLLKKNLSKEDKEELEQLEYDLPYEDIKLYRSLTRSEIKKENKGISLSALLPKTENKGWFSGWWGGQQQPSKSDPSAPESDPSKMDLQLSEEQRKALYDVIEYDENRLTEAVDVPRERTVMEVIATLRKGGIAVKRDKSSSNLGEIVFEHCKAHVFKRPDSLLTNFQLQEFRVEDGTEGALYKHMVSVKHLHSHESRLERSSEPPSSLASVDDVSKVGWNEPFFKISFENNPLDGSADSALKGHLRSMTIFYNPHFIEEIIRFFKPPKMHLDTVGAIMNAAEATVEGITSQTRIGLQYALEEHKTINVKLDLQAPLIIVPLDPTSFKTPVAILDAGHLSVKSALVDKSNIEEIKSKATYDSKDWEKLKTLMYDEFELHLEDSQFLIGPRFKSALLSLHDDDNSMSILSQFDMRFTLGISIMPSATSIPRFKILAKVPAIKLSMNDFQYKTMMKIIDAAIPNIDSSDISETGEFETFGNVEQDDGLVVDFGSDSDSDSKSPAPTKNANSSSDRSLEQHLFDFDFKVDRVLLSLHRCVDASALQTDPLVDLIGENLHMFFVKTERDMDLSLTLDNINLLDYIENSGVREFDHLITSNRLDGTDVSSKADMKQLFKLNYKRMQRIVEFKGKEIEVFDQDIDLDVATVKFVVLRKSLLSLLNFTLNTFTDPNAEETPADELKHNDATDESIAPERINVKVNLDSIIMVLNEDGIKLATLKLSTAEVSVLVLPEALDVRGKLGALTLHDEINHGSSRDSVLRNLFSIEGDNLAEFKYITYDPTTNNEPYSSYVEFSSGAPNINFIEDAFGRIFNFLSQFQQMKSIYDSAREAAIEQASTIEGANQMKFNVVVRAPTILFPRIVPDGNRGYDRVTARLGELYAFNEFKEGENGILRNVIDAGIRNIKLDSLFHFDNGVQQLTKIVDDLDLSMKIDYADNLQLREGERPTIIVGGSLPELDLKLTELQLQYLTNLSDSITKVFTPEAADDILQEVEEEADTANAAVREAAKALKPPSTEAAEKKMDTKTENVSKVDDSHLQVKFDFEVPRVSLTIYNRTSGISDISGLELSTFSLNKSRISFESREDTHFTANVNVKSFVVEDVRSEGQNKFREIIPPSSGESDQFELTATSEGTKEKKNVTVILGVDNPKTILALDYIFELQRFATIGMEKNVSIGDMEDAYESSEEDVQLDRRLSVSKKTVTSTQKPEVKHEKDLPDEDTGMKIGYSVNVTNPSIILLADPTSSESEAIVFKVGQVLITSQNVISLAANNIGMFFCHMNDFEKRLRIIDDFSISFALDARGSSGNKFLTNIEASIEPMLLRLSLRDIRLATQIFNRAVELSQQAHSGQESETDESGYNFSDNFKRRLSQYAPTIMSGLPSDPKKPSQVNKEEGVVVKGEELNASFGGLRFVLIGDVHELPVLDMNVEPFEIRAHNWSTDLNAEAHIESFVNIYNYSRSSWEPLVEPWPISVYATKVMDPKPSMTIDVVLRQLAEITVSSRSVALLSQMLSLITDEGQMKSRENDDPYRIRNGTGFDIEVWSSHEPETKKVLKNNDTTSWSFEDWRAIRENLDSDNSRGQLAVKLLGSDYGTIDTIPVTGEGEELYVLTPSKVGYHNRLCADVSLGDDNIKTIWLRSTLKVQNDTDIAIVILLSGKAPGSGDSYVVQANEVQALPIDKIYESEIQIRPQVDVTYNWSDKKISWSQLLERSASLKCSAAQKQDVSTFNFEINAKYDQSEPLAKIYPHLTMVVSAPVEIENLLPYDFTYRIYDKKTKSDWSGLIQKGVKSYVHIVSLANLLMLSVEPIDCGFEKSEFAIINTPAKSEFNREHTISLRHKITGQHLKLRIHYPRKDGKAGIKLQVFSPYVILNKTNQSIRVSERNNIMHSNNSTLETSQPCMFSYDKFGDRQNRALLKIGDSNWTSPLSLDAIGQNNAVTAQIPNKQMGMDVAVSIEEGTGRYILTKVVTIAPRFILKNLLDEDLTFVETGSTKQFTLKKGEMQPLYGLRNVEEKSLSVKFTHNAKGWSSAFAISDIGQMFLKVGKEGVGQILLKVNILTENGTVFIQVENSNNHWPFSIRNFSDCDFYIYQADPNVNDRGEVVKRDTPYKPIYYKVPAKSVMPYAYDYPNAVIKELIIRCRGMERNVNLAEIGNLKPFRLPASQDQEHVIVDLNVVADGPTQSLILSNYDPLVSLYKLKGGTSSTVNVSQNFEANEVDENYHTRIVTRFEGFGISLINTRLQELCYVTLRGLEVRYNESDLYQNLSLKLKWIQVDNQLYGGIFPIVIYPTVVPKSGKEMNNHPSFSASVCKVKDDSHGVLFIKYATTLLQEMTIEIDEDFLFALLDFAKFPGASWNKKIEDKLCDDKLDLPEPASLSESSDVYFEALHLQPALTNLSFMRTERVNAEEKAPSQNTLMFFFNVLTMAIGNINDAPIKLNALFIENIRVPLPILIESIETHYGQAFLYQVHKILGSADFLGNPVGLFKNISSGVLDIFYEPYQGVVINDRPQELGIGIAKGGLSFVKKTVFGFSDSFAKVTGSLAKGLSVVTLDRQFQERRRLNQRRNRPKHALYGFASGANSFFESVSSGVTGFATAPMEGAANSGASGFFKGLGKGVVGLPTKTAIGFFDLASNVSEGIRNTTTVFDTDALDKVRLPRYISVDHVIRPYSQREAQGQFWLKSIDGGSCMNEQYLAHLVLPGEEKCILVTFRFIVLFAINTLKTNWMVHFEDISAITVEATGISIGLKKRNGPFIPIPEKANKSFLYNKIGLAVEKFNKKCQVEL</sequence>
<comment type="caution">
    <text evidence="1">The sequence shown here is derived from an EMBL/GenBank/DDBJ whole genome shotgun (WGS) entry which is preliminary data.</text>
</comment>
<gene>
    <name evidence="1" type="ORF">QFC19_002116</name>
</gene>
<accession>A0ACC2WD36</accession>
<dbReference type="EMBL" id="JASBWR010000017">
    <property type="protein sequence ID" value="KAJ9109675.1"/>
    <property type="molecule type" value="Genomic_DNA"/>
</dbReference>